<keyword evidence="3" id="KW-0808">Transferase</keyword>
<evidence type="ECO:0000256" key="11">
    <source>
        <dbReference type="SAM" id="MobiDB-lite"/>
    </source>
</evidence>
<evidence type="ECO:0000256" key="2">
    <source>
        <dbReference type="ARBA" id="ARBA00022676"/>
    </source>
</evidence>
<comment type="catalytic activity">
    <reaction evidence="9">
        <text>L-seryl-[protein] + UDP-N-acetyl-alpha-D-glucosamine = 3-O-(N-acetyl-beta-D-glucosaminyl)-L-seryl-[protein] + UDP + H(+)</text>
        <dbReference type="Rhea" id="RHEA:48904"/>
        <dbReference type="Rhea" id="RHEA-COMP:9863"/>
        <dbReference type="Rhea" id="RHEA-COMP:12251"/>
        <dbReference type="ChEBI" id="CHEBI:15378"/>
        <dbReference type="ChEBI" id="CHEBI:29999"/>
        <dbReference type="ChEBI" id="CHEBI:57705"/>
        <dbReference type="ChEBI" id="CHEBI:58223"/>
        <dbReference type="ChEBI" id="CHEBI:90838"/>
        <dbReference type="EC" id="2.4.1.255"/>
    </reaction>
</comment>
<evidence type="ECO:0000256" key="5">
    <source>
        <dbReference type="ARBA" id="ARBA00022824"/>
    </source>
</evidence>
<organism evidence="13 14">
    <name type="scientific">Pseudomassariella vexata</name>
    <dbReference type="NCBI Taxonomy" id="1141098"/>
    <lineage>
        <taxon>Eukaryota</taxon>
        <taxon>Fungi</taxon>
        <taxon>Dikarya</taxon>
        <taxon>Ascomycota</taxon>
        <taxon>Pezizomycotina</taxon>
        <taxon>Sordariomycetes</taxon>
        <taxon>Xylariomycetidae</taxon>
        <taxon>Amphisphaeriales</taxon>
        <taxon>Pseudomassariaceae</taxon>
        <taxon>Pseudomassariella</taxon>
    </lineage>
</organism>
<proteinExistence type="predicted"/>
<dbReference type="GeneID" id="63778564"/>
<dbReference type="RefSeq" id="XP_040712357.1">
    <property type="nucleotide sequence ID" value="XM_040862352.1"/>
</dbReference>
<keyword evidence="4" id="KW-0732">Signal</keyword>
<protein>
    <recommendedName>
        <fullName evidence="7">EGF domain-specific O-linked N-acetylglucosamine transferase</fullName>
        <ecNumber evidence="1">2.4.1.255</ecNumber>
    </recommendedName>
    <alternativeName>
        <fullName evidence="8">Extracellular O-linked N-acetylglucosamine transferase</fullName>
    </alternativeName>
</protein>
<dbReference type="InterPro" id="IPR049625">
    <property type="entry name" value="Glyco_transf_61_cat"/>
</dbReference>
<keyword evidence="5" id="KW-0256">Endoplasmic reticulum</keyword>
<dbReference type="OrthoDB" id="529273at2759"/>
<dbReference type="GO" id="GO:0097363">
    <property type="term" value="F:protein O-acetylglucosaminyltransferase activity"/>
    <property type="evidence" value="ECO:0007669"/>
    <property type="project" value="UniProtKB-EC"/>
</dbReference>
<dbReference type="AlphaFoldDB" id="A0A1Y2DKY8"/>
<accession>A0A1Y2DKY8</accession>
<comment type="caution">
    <text evidence="13">The sequence shown here is derived from an EMBL/GenBank/DDBJ whole genome shotgun (WGS) entry which is preliminary data.</text>
</comment>
<dbReference type="EC" id="2.4.1.255" evidence="1"/>
<evidence type="ECO:0000256" key="1">
    <source>
        <dbReference type="ARBA" id="ARBA00011970"/>
    </source>
</evidence>
<comment type="catalytic activity">
    <reaction evidence="10">
        <text>L-threonyl-[protein] + UDP-N-acetyl-alpha-D-glucosamine = 3-O-(N-acetyl-beta-D-glucosaminyl)-L-threonyl-[protein] + UDP + H(+)</text>
        <dbReference type="Rhea" id="RHEA:48908"/>
        <dbReference type="Rhea" id="RHEA-COMP:11060"/>
        <dbReference type="Rhea" id="RHEA-COMP:12252"/>
        <dbReference type="ChEBI" id="CHEBI:15378"/>
        <dbReference type="ChEBI" id="CHEBI:30013"/>
        <dbReference type="ChEBI" id="CHEBI:57705"/>
        <dbReference type="ChEBI" id="CHEBI:58223"/>
        <dbReference type="ChEBI" id="CHEBI:90840"/>
        <dbReference type="EC" id="2.4.1.255"/>
    </reaction>
</comment>
<evidence type="ECO:0000256" key="7">
    <source>
        <dbReference type="ARBA" id="ARBA00040944"/>
    </source>
</evidence>
<keyword evidence="6" id="KW-0325">Glycoprotein</keyword>
<feature type="domain" description="Glycosyltransferase 61 catalytic" evidence="12">
    <location>
        <begin position="260"/>
        <end position="378"/>
    </location>
</feature>
<keyword evidence="14" id="KW-1185">Reference proteome</keyword>
<dbReference type="EMBL" id="MCFJ01000012">
    <property type="protein sequence ID" value="ORY59923.1"/>
    <property type="molecule type" value="Genomic_DNA"/>
</dbReference>
<dbReference type="PANTHER" id="PTHR20961:SF148">
    <property type="entry name" value="EGF DOMAIN-SPECIFIC O-LINKED N-ACETYLGLUCOSAMINE TRANSFERASE"/>
    <property type="match status" value="1"/>
</dbReference>
<evidence type="ECO:0000256" key="4">
    <source>
        <dbReference type="ARBA" id="ARBA00022729"/>
    </source>
</evidence>
<evidence type="ECO:0000256" key="8">
    <source>
        <dbReference type="ARBA" id="ARBA00042574"/>
    </source>
</evidence>
<dbReference type="STRING" id="1141098.A0A1Y2DKY8"/>
<feature type="region of interest" description="Disordered" evidence="11">
    <location>
        <begin position="408"/>
        <end position="430"/>
    </location>
</feature>
<dbReference type="Proteomes" id="UP000193689">
    <property type="component" value="Unassembled WGS sequence"/>
</dbReference>
<evidence type="ECO:0000313" key="13">
    <source>
        <dbReference type="EMBL" id="ORY59923.1"/>
    </source>
</evidence>
<dbReference type="Pfam" id="PF04577">
    <property type="entry name" value="Glyco_transf_61"/>
    <property type="match status" value="1"/>
</dbReference>
<dbReference type="PANTHER" id="PTHR20961">
    <property type="entry name" value="GLYCOSYLTRANSFERASE"/>
    <property type="match status" value="1"/>
</dbReference>
<evidence type="ECO:0000259" key="12">
    <source>
        <dbReference type="Pfam" id="PF04577"/>
    </source>
</evidence>
<reference evidence="13 14" key="1">
    <citation type="submission" date="2016-07" db="EMBL/GenBank/DDBJ databases">
        <title>Pervasive Adenine N6-methylation of Active Genes in Fungi.</title>
        <authorList>
            <consortium name="DOE Joint Genome Institute"/>
            <person name="Mondo S.J."/>
            <person name="Dannebaum R.O."/>
            <person name="Kuo R.C."/>
            <person name="Labutti K."/>
            <person name="Haridas S."/>
            <person name="Kuo A."/>
            <person name="Salamov A."/>
            <person name="Ahrendt S.R."/>
            <person name="Lipzen A."/>
            <person name="Sullivan W."/>
            <person name="Andreopoulos W.B."/>
            <person name="Clum A."/>
            <person name="Lindquist E."/>
            <person name="Daum C."/>
            <person name="Ramamoorthy G.K."/>
            <person name="Gryganskyi A."/>
            <person name="Culley D."/>
            <person name="Magnuson J.K."/>
            <person name="James T.Y."/>
            <person name="O'Malley M.A."/>
            <person name="Stajich J.E."/>
            <person name="Spatafora J.W."/>
            <person name="Visel A."/>
            <person name="Grigoriev I.V."/>
        </authorList>
    </citation>
    <scope>NUCLEOTIDE SEQUENCE [LARGE SCALE GENOMIC DNA]</scope>
    <source>
        <strain evidence="13 14">CBS 129021</strain>
    </source>
</reference>
<evidence type="ECO:0000313" key="14">
    <source>
        <dbReference type="Proteomes" id="UP000193689"/>
    </source>
</evidence>
<dbReference type="InterPro" id="IPR007657">
    <property type="entry name" value="Glycosyltransferase_61"/>
</dbReference>
<evidence type="ECO:0000256" key="6">
    <source>
        <dbReference type="ARBA" id="ARBA00023180"/>
    </source>
</evidence>
<gene>
    <name evidence="13" type="ORF">BCR38DRAFT_459950</name>
</gene>
<dbReference type="InParanoid" id="A0A1Y2DKY8"/>
<evidence type="ECO:0000256" key="10">
    <source>
        <dbReference type="ARBA" id="ARBA00049432"/>
    </source>
</evidence>
<dbReference type="GO" id="GO:0005788">
    <property type="term" value="C:endoplasmic reticulum lumen"/>
    <property type="evidence" value="ECO:0007669"/>
    <property type="project" value="TreeGrafter"/>
</dbReference>
<keyword evidence="2" id="KW-0328">Glycosyltransferase</keyword>
<sequence length="464" mass="52019">MTSKMLFTRRRCTTFLSSLLISFFLVRVLRQLQYGHLRSVTWPAQNLDFDDSYVNEDTIDTVFRQSRSAYCSAESPSQLMCFHNQKSDRTIDSFCIGEHGVLGTKGKFELSCDRIKPYTIETNDTAQTLDKIKSYWYDTGPRVIFDRYVKLALPSPPEPNSQEDSESAPSSPTNASHYLILLNREGTDNPWHCLMEIMALSMTIDVLQMIRKRDSADAPNTQVIVLDGKEHGPFFDLWSLFAQKPTIRLADVPVGTDMGTLVIPLAGASNPPAGTFSRRVLRNLHVWDADKEQEKDKIVVTFIGRKAGLRLMDQEKLVAALERQYADSPVRLEVNLVDLAVVPFAQQVQLVHDSDVLAGVHGAGLTHSLWLRELSAVVEILPEGFMHKGFRNLAGALGHDYFSAHGNVPATGTDTDGGGGGREQRAKEDWHNENVSLDEARFFELMDIAIKSRFNSGLHNFDIN</sequence>
<evidence type="ECO:0000256" key="9">
    <source>
        <dbReference type="ARBA" id="ARBA00048317"/>
    </source>
</evidence>
<name>A0A1Y2DKY8_9PEZI</name>
<evidence type="ECO:0000256" key="3">
    <source>
        <dbReference type="ARBA" id="ARBA00022679"/>
    </source>
</evidence>